<gene>
    <name evidence="2" type="ORF">LJ755_15715</name>
    <name evidence="3" type="ORF">MUK71_00680</name>
</gene>
<evidence type="ECO:0000313" key="4">
    <source>
        <dbReference type="Proteomes" id="UP000829758"/>
    </source>
</evidence>
<dbReference type="EMBL" id="CP094984">
    <property type="protein sequence ID" value="UON92215.1"/>
    <property type="molecule type" value="Genomic_DNA"/>
</dbReference>
<evidence type="ECO:0000313" key="2">
    <source>
        <dbReference type="EMBL" id="MCC3274171.1"/>
    </source>
</evidence>
<evidence type="ECO:0008006" key="6">
    <source>
        <dbReference type="Google" id="ProtNLM"/>
    </source>
</evidence>
<sequence>MKRRKFNPAAKLAGRAAFGPDGQPKPHVVRGIERAIEVQRPLVLANIRRLQRRHPSADAAELISILDRHYLNTVMGGGAAVGATAVIPAVGTAAALGLSAAATVGFLEATALYAQSVAELHGVRLADPERSRTMVMAIMLGEEGTSMMQSLAGRGSASTWGSTIGNMPSGVLGSVGAGIRKQFLKRVMARQGTALLGRALPLGVGAVVGGVGNRAMGKGVIRATRAAFGEPPATIPGQLAGELDRLDKPA</sequence>
<reference evidence="2" key="1">
    <citation type="submission" date="2021-10" db="EMBL/GenBank/DDBJ databases">
        <title>Novel species in genus Arthrobacter.</title>
        <authorList>
            <person name="Liu Y."/>
        </authorList>
    </citation>
    <scope>NUCLEOTIDE SEQUENCE</scope>
    <source>
        <strain evidence="4">zg-Y462</strain>
        <strain evidence="2">Zg-Y462</strain>
    </source>
</reference>
<dbReference type="RefSeq" id="WP_227903239.1">
    <property type="nucleotide sequence ID" value="NZ_CP094984.1"/>
</dbReference>
<protein>
    <recommendedName>
        <fullName evidence="6">Di-and tripeptidase</fullName>
    </recommendedName>
</protein>
<accession>A0A9X1MAT7</accession>
<evidence type="ECO:0000313" key="5">
    <source>
        <dbReference type="Proteomes" id="UP001155145"/>
    </source>
</evidence>
<dbReference type="EMBL" id="JAJFZT010000012">
    <property type="protein sequence ID" value="MCC3274171.1"/>
    <property type="molecule type" value="Genomic_DNA"/>
</dbReference>
<proteinExistence type="predicted"/>
<evidence type="ECO:0000256" key="1">
    <source>
        <dbReference type="SAM" id="MobiDB-lite"/>
    </source>
</evidence>
<dbReference type="Proteomes" id="UP000829758">
    <property type="component" value="Chromosome"/>
</dbReference>
<evidence type="ECO:0000313" key="3">
    <source>
        <dbReference type="EMBL" id="UON92215.1"/>
    </source>
</evidence>
<dbReference type="AlphaFoldDB" id="A0A9X1MAT7"/>
<dbReference type="Proteomes" id="UP001155145">
    <property type="component" value="Unassembled WGS sequence"/>
</dbReference>
<organism evidence="2 5">
    <name type="scientific">Arthrobacter zhangbolii</name>
    <dbReference type="NCBI Taxonomy" id="2886936"/>
    <lineage>
        <taxon>Bacteria</taxon>
        <taxon>Bacillati</taxon>
        <taxon>Actinomycetota</taxon>
        <taxon>Actinomycetes</taxon>
        <taxon>Micrococcales</taxon>
        <taxon>Micrococcaceae</taxon>
        <taxon>Arthrobacter</taxon>
    </lineage>
</organism>
<name>A0A9X1MAT7_9MICC</name>
<feature type="region of interest" description="Disordered" evidence="1">
    <location>
        <begin position="1"/>
        <end position="24"/>
    </location>
</feature>
<keyword evidence="4" id="KW-1185">Reference proteome</keyword>